<dbReference type="OrthoDB" id="5637477at2"/>
<name>A0A0W0VNX8_9GAMM</name>
<feature type="chain" id="PRO_5006914956" description="Secreted protein" evidence="1">
    <location>
        <begin position="21"/>
        <end position="137"/>
    </location>
</feature>
<comment type="caution">
    <text evidence="2">The sequence shown here is derived from an EMBL/GenBank/DDBJ whole genome shotgun (WGS) entry which is preliminary data.</text>
</comment>
<dbReference type="AlphaFoldDB" id="A0A0W0VNX8"/>
<keyword evidence="3" id="KW-1185">Reference proteome</keyword>
<accession>A0A0W0VNX8</accession>
<dbReference type="EMBL" id="LNYK01000014">
    <property type="protein sequence ID" value="KTD21874.1"/>
    <property type="molecule type" value="Genomic_DNA"/>
</dbReference>
<feature type="signal peptide" evidence="1">
    <location>
        <begin position="1"/>
        <end position="20"/>
    </location>
</feature>
<dbReference type="RefSeq" id="WP_058529025.1">
    <property type="nucleotide sequence ID" value="NZ_CAAAHZ010000006.1"/>
</dbReference>
<evidence type="ECO:0000313" key="2">
    <source>
        <dbReference type="EMBL" id="KTD21874.1"/>
    </source>
</evidence>
<keyword evidence="1" id="KW-0732">Signal</keyword>
<organism evidence="2 3">
    <name type="scientific">Legionella londiniensis</name>
    <dbReference type="NCBI Taxonomy" id="45068"/>
    <lineage>
        <taxon>Bacteria</taxon>
        <taxon>Pseudomonadati</taxon>
        <taxon>Pseudomonadota</taxon>
        <taxon>Gammaproteobacteria</taxon>
        <taxon>Legionellales</taxon>
        <taxon>Legionellaceae</taxon>
        <taxon>Legionella</taxon>
    </lineage>
</organism>
<reference evidence="2 3" key="1">
    <citation type="submission" date="2015-11" db="EMBL/GenBank/DDBJ databases">
        <title>Genomic analysis of 38 Legionella species identifies large and diverse effector repertoires.</title>
        <authorList>
            <person name="Burstein D."/>
            <person name="Amaro F."/>
            <person name="Zusman T."/>
            <person name="Lifshitz Z."/>
            <person name="Cohen O."/>
            <person name="Gilbert J.A."/>
            <person name="Pupko T."/>
            <person name="Shuman H.A."/>
            <person name="Segal G."/>
        </authorList>
    </citation>
    <scope>NUCLEOTIDE SEQUENCE [LARGE SCALE GENOMIC DNA]</scope>
    <source>
        <strain evidence="2 3">ATCC 49505</strain>
    </source>
</reference>
<dbReference type="Proteomes" id="UP000054997">
    <property type="component" value="Unassembled WGS sequence"/>
</dbReference>
<sequence>MKLKAVLFFGFLSLFSSAFAANLHTHPQANDNSKNAATSSMNYPGYCEIEIINYSSQDVRVSGFFDDRSRLTPFIVYSGDAPHYISLYYYGYCHDGMDLYINTLRGYPVYKGYTPRGTTVYVLPVNGAPYAEVKQKS</sequence>
<evidence type="ECO:0000313" key="3">
    <source>
        <dbReference type="Proteomes" id="UP000054997"/>
    </source>
</evidence>
<evidence type="ECO:0000256" key="1">
    <source>
        <dbReference type="SAM" id="SignalP"/>
    </source>
</evidence>
<proteinExistence type="predicted"/>
<gene>
    <name evidence="2" type="ORF">Llon_1039</name>
</gene>
<dbReference type="PATRIC" id="fig|45068.5.peg.1124"/>
<protein>
    <recommendedName>
        <fullName evidence="4">Secreted protein</fullName>
    </recommendedName>
</protein>
<evidence type="ECO:0008006" key="4">
    <source>
        <dbReference type="Google" id="ProtNLM"/>
    </source>
</evidence>